<sequence length="108" mass="12585">MHSTDTPYIRLHPDDIKLIAEEVVKLLTEKQVSAPAQSDLIGYDELAVMLKVKKQTLRNWAYEGKLPKTYTRGKFSRKAIEDWIQMQHIPSAIELMQDLMKPKGKRKY</sequence>
<dbReference type="RefSeq" id="WP_314511511.1">
    <property type="nucleotide sequence ID" value="NZ_JASJOU010000004.1"/>
</dbReference>
<dbReference type="SUPFAM" id="SSF46955">
    <property type="entry name" value="Putative DNA-binding domain"/>
    <property type="match status" value="1"/>
</dbReference>
<evidence type="ECO:0000313" key="3">
    <source>
        <dbReference type="Proteomes" id="UP001232063"/>
    </source>
</evidence>
<accession>A0AAE3UEY9</accession>
<evidence type="ECO:0000259" key="1">
    <source>
        <dbReference type="Pfam" id="PF12728"/>
    </source>
</evidence>
<dbReference type="Pfam" id="PF12728">
    <property type="entry name" value="HTH_17"/>
    <property type="match status" value="1"/>
</dbReference>
<organism evidence="2 3">
    <name type="scientific">Xanthocytophaga agilis</name>
    <dbReference type="NCBI Taxonomy" id="3048010"/>
    <lineage>
        <taxon>Bacteria</taxon>
        <taxon>Pseudomonadati</taxon>
        <taxon>Bacteroidota</taxon>
        <taxon>Cytophagia</taxon>
        <taxon>Cytophagales</taxon>
        <taxon>Rhodocytophagaceae</taxon>
        <taxon>Xanthocytophaga</taxon>
    </lineage>
</organism>
<name>A0AAE3UEY9_9BACT</name>
<dbReference type="InterPro" id="IPR009061">
    <property type="entry name" value="DNA-bd_dom_put_sf"/>
</dbReference>
<gene>
    <name evidence="2" type="ORF">QNI22_14330</name>
</gene>
<dbReference type="AlphaFoldDB" id="A0AAE3UEY9"/>
<dbReference type="Proteomes" id="UP001232063">
    <property type="component" value="Unassembled WGS sequence"/>
</dbReference>
<keyword evidence="3" id="KW-1185">Reference proteome</keyword>
<reference evidence="2" key="1">
    <citation type="submission" date="2023-05" db="EMBL/GenBank/DDBJ databases">
        <authorList>
            <person name="Zhang X."/>
        </authorList>
    </citation>
    <scope>NUCLEOTIDE SEQUENCE</scope>
    <source>
        <strain evidence="2">BD1B2-1</strain>
    </source>
</reference>
<proteinExistence type="predicted"/>
<feature type="domain" description="Helix-turn-helix" evidence="1">
    <location>
        <begin position="44"/>
        <end position="87"/>
    </location>
</feature>
<protein>
    <submittedName>
        <fullName evidence="2">Helix-turn-helix domain-containing protein</fullName>
    </submittedName>
</protein>
<dbReference type="EMBL" id="JASJOU010000004">
    <property type="protein sequence ID" value="MDJ1501841.1"/>
    <property type="molecule type" value="Genomic_DNA"/>
</dbReference>
<dbReference type="InterPro" id="IPR041657">
    <property type="entry name" value="HTH_17"/>
</dbReference>
<evidence type="ECO:0000313" key="2">
    <source>
        <dbReference type="EMBL" id="MDJ1501841.1"/>
    </source>
</evidence>
<comment type="caution">
    <text evidence="2">The sequence shown here is derived from an EMBL/GenBank/DDBJ whole genome shotgun (WGS) entry which is preliminary data.</text>
</comment>